<evidence type="ECO:0000313" key="3">
    <source>
        <dbReference type="Proteomes" id="UP001044222"/>
    </source>
</evidence>
<name>A0A9D3RNZ8_ANGAN</name>
<feature type="compositionally biased region" description="Low complexity" evidence="1">
    <location>
        <begin position="152"/>
        <end position="165"/>
    </location>
</feature>
<organism evidence="2 3">
    <name type="scientific">Anguilla anguilla</name>
    <name type="common">European freshwater eel</name>
    <name type="synonym">Muraena anguilla</name>
    <dbReference type="NCBI Taxonomy" id="7936"/>
    <lineage>
        <taxon>Eukaryota</taxon>
        <taxon>Metazoa</taxon>
        <taxon>Chordata</taxon>
        <taxon>Craniata</taxon>
        <taxon>Vertebrata</taxon>
        <taxon>Euteleostomi</taxon>
        <taxon>Actinopterygii</taxon>
        <taxon>Neopterygii</taxon>
        <taxon>Teleostei</taxon>
        <taxon>Anguilliformes</taxon>
        <taxon>Anguillidae</taxon>
        <taxon>Anguilla</taxon>
    </lineage>
</organism>
<feature type="compositionally biased region" description="Pro residues" evidence="1">
    <location>
        <begin position="174"/>
        <end position="183"/>
    </location>
</feature>
<accession>A0A9D3RNZ8</accession>
<proteinExistence type="predicted"/>
<dbReference type="AlphaFoldDB" id="A0A9D3RNZ8"/>
<reference evidence="2" key="1">
    <citation type="submission" date="2021-01" db="EMBL/GenBank/DDBJ databases">
        <title>A chromosome-scale assembly of European eel, Anguilla anguilla.</title>
        <authorList>
            <person name="Henkel C."/>
            <person name="Jong-Raadsen S.A."/>
            <person name="Dufour S."/>
            <person name="Weltzien F.-A."/>
            <person name="Palstra A.P."/>
            <person name="Pelster B."/>
            <person name="Spaink H.P."/>
            <person name="Van Den Thillart G.E."/>
            <person name="Jansen H."/>
            <person name="Zahm M."/>
            <person name="Klopp C."/>
            <person name="Cedric C."/>
            <person name="Louis A."/>
            <person name="Berthelot C."/>
            <person name="Parey E."/>
            <person name="Roest Crollius H."/>
            <person name="Montfort J."/>
            <person name="Robinson-Rechavi M."/>
            <person name="Bucao C."/>
            <person name="Bouchez O."/>
            <person name="Gislard M."/>
            <person name="Lluch J."/>
            <person name="Milhes M."/>
            <person name="Lampietro C."/>
            <person name="Lopez Roques C."/>
            <person name="Donnadieu C."/>
            <person name="Braasch I."/>
            <person name="Desvignes T."/>
            <person name="Postlethwait J."/>
            <person name="Bobe J."/>
            <person name="Guiguen Y."/>
            <person name="Dirks R."/>
        </authorList>
    </citation>
    <scope>NUCLEOTIDE SEQUENCE</scope>
    <source>
        <strain evidence="2">Tag_6206</strain>
        <tissue evidence="2">Liver</tissue>
    </source>
</reference>
<gene>
    <name evidence="2" type="ORF">ANANG_G00215930</name>
</gene>
<comment type="caution">
    <text evidence="2">The sequence shown here is derived from an EMBL/GenBank/DDBJ whole genome shotgun (WGS) entry which is preliminary data.</text>
</comment>
<evidence type="ECO:0000313" key="2">
    <source>
        <dbReference type="EMBL" id="KAG5837749.1"/>
    </source>
</evidence>
<feature type="compositionally biased region" description="Basic and acidic residues" evidence="1">
    <location>
        <begin position="186"/>
        <end position="196"/>
    </location>
</feature>
<keyword evidence="3" id="KW-1185">Reference proteome</keyword>
<evidence type="ECO:0000256" key="1">
    <source>
        <dbReference type="SAM" id="MobiDB-lite"/>
    </source>
</evidence>
<feature type="region of interest" description="Disordered" evidence="1">
    <location>
        <begin position="152"/>
        <end position="210"/>
    </location>
</feature>
<dbReference type="EMBL" id="JAFIRN010000012">
    <property type="protein sequence ID" value="KAG5837749.1"/>
    <property type="molecule type" value="Genomic_DNA"/>
</dbReference>
<dbReference type="Proteomes" id="UP001044222">
    <property type="component" value="Chromosome 12"/>
</dbReference>
<protein>
    <submittedName>
        <fullName evidence="2">Uncharacterized protein</fullName>
    </submittedName>
</protein>
<sequence length="234" mass="25116">MQPHGPNRTAGFPRHLPSTSDIVSTLALHTACLHLLSLHLQAAALAKARPRGCVLAVAGHKADCAVSHQNHRVQPEEEPGRQVPSPVRLTPVLEFLSEGEVSPKMARVRRRSTLRVQLTGVGSSESRSGPRPEALAFSFQLDLGVEVDSQPDVPALPLPAATALVPPAPRERTSPPPPSPRPRYPLGEEGKEKEKPASCSCPRTRANCELPEVPSGENMKIFCSVHSTSELACD</sequence>